<dbReference type="Proteomes" id="UP000612233">
    <property type="component" value="Unassembled WGS sequence"/>
</dbReference>
<accession>A0A927BAU2</accession>
<sequence>MDVVRGIHREGQEGYKIYSDAFDVSNEEINACLEYCASLECKKKVDGDRFCDCCVLDEEPGIDYNDIAEITLSAGSTVVQLGLNSVFLGSLDEYWESEEKIKGWLIAQEIIFGNLDKFK</sequence>
<organism evidence="1 2">
    <name type="scientific">Hymenobacter montanus</name>
    <dbReference type="NCBI Taxonomy" id="2771359"/>
    <lineage>
        <taxon>Bacteria</taxon>
        <taxon>Pseudomonadati</taxon>
        <taxon>Bacteroidota</taxon>
        <taxon>Cytophagia</taxon>
        <taxon>Cytophagales</taxon>
        <taxon>Hymenobacteraceae</taxon>
        <taxon>Hymenobacter</taxon>
    </lineage>
</organism>
<dbReference type="EMBL" id="JACXAD010000002">
    <property type="protein sequence ID" value="MBD2766728.1"/>
    <property type="molecule type" value="Genomic_DNA"/>
</dbReference>
<keyword evidence="2" id="KW-1185">Reference proteome</keyword>
<name>A0A927BAU2_9BACT</name>
<protein>
    <submittedName>
        <fullName evidence="1">Uncharacterized protein</fullName>
    </submittedName>
</protein>
<reference evidence="1" key="1">
    <citation type="submission" date="2020-09" db="EMBL/GenBank/DDBJ databases">
        <authorList>
            <person name="Kim M.K."/>
        </authorList>
    </citation>
    <scope>NUCLEOTIDE SEQUENCE</scope>
    <source>
        <strain evidence="1">BT664</strain>
    </source>
</reference>
<gene>
    <name evidence="1" type="ORF">IC235_02340</name>
</gene>
<dbReference type="AlphaFoldDB" id="A0A927BAU2"/>
<proteinExistence type="predicted"/>
<evidence type="ECO:0000313" key="1">
    <source>
        <dbReference type="EMBL" id="MBD2766728.1"/>
    </source>
</evidence>
<dbReference type="RefSeq" id="WP_191003558.1">
    <property type="nucleotide sequence ID" value="NZ_JACXAD010000002.1"/>
</dbReference>
<comment type="caution">
    <text evidence="1">The sequence shown here is derived from an EMBL/GenBank/DDBJ whole genome shotgun (WGS) entry which is preliminary data.</text>
</comment>
<evidence type="ECO:0000313" key="2">
    <source>
        <dbReference type="Proteomes" id="UP000612233"/>
    </source>
</evidence>